<feature type="domain" description="GGDEF" evidence="2">
    <location>
        <begin position="273"/>
        <end position="406"/>
    </location>
</feature>
<dbReference type="InterPro" id="IPR001633">
    <property type="entry name" value="EAL_dom"/>
</dbReference>
<dbReference type="InterPro" id="IPR013656">
    <property type="entry name" value="PAS_4"/>
</dbReference>
<dbReference type="NCBIfam" id="TIGR00254">
    <property type="entry name" value="GGDEF"/>
    <property type="match status" value="1"/>
</dbReference>
<dbReference type="InterPro" id="IPR000014">
    <property type="entry name" value="PAS"/>
</dbReference>
<dbReference type="RefSeq" id="WP_234398937.1">
    <property type="nucleotide sequence ID" value="NZ_CCXS01000001.1"/>
</dbReference>
<accession>A0A098ELJ8</accession>
<protein>
    <submittedName>
        <fullName evidence="3">Cyclic di-GMP phosphodiesterase Gmr</fullName>
    </submittedName>
</protein>
<dbReference type="Pfam" id="PF00563">
    <property type="entry name" value="EAL"/>
    <property type="match status" value="1"/>
</dbReference>
<keyword evidence="4" id="KW-1185">Reference proteome</keyword>
<dbReference type="InterPro" id="IPR043128">
    <property type="entry name" value="Rev_trsase/Diguanyl_cyclase"/>
</dbReference>
<dbReference type="PROSITE" id="PS50883">
    <property type="entry name" value="EAL"/>
    <property type="match status" value="1"/>
</dbReference>
<dbReference type="InterPro" id="IPR000160">
    <property type="entry name" value="GGDEF_dom"/>
</dbReference>
<dbReference type="Proteomes" id="UP000043699">
    <property type="component" value="Unassembled WGS sequence"/>
</dbReference>
<gene>
    <name evidence="3" type="primary">gmr_2</name>
    <name evidence="3" type="ORF">BN1080_01067</name>
</gene>
<evidence type="ECO:0000259" key="2">
    <source>
        <dbReference type="PROSITE" id="PS50887"/>
    </source>
</evidence>
<dbReference type="Pfam" id="PF00990">
    <property type="entry name" value="GGDEF"/>
    <property type="match status" value="1"/>
</dbReference>
<sequence length="667" mass="76890">MESDKNAIKEMTENHGELVLILDETGKIIRNIEGWTEFGKEHGLPEKYWKNSVNFFNFIKEFGKGDELRTLQKVIGKDLKEYLDIIPVILKDNSLQWFSIKARPMKTLNENLNGTVISLKLVNLHTIQAITAESVLENMDEGFALLDENYKIHYLNAYGEEVLKSPREENVGMNWWDLFPDALGSKFHQEFDKVILKGTSVHFEEYYEPLSTWFRLNAYPLSSGGMALYFQNINERKVTEEKLWEYAYTDFLTGLPNRRAMSELAKSLVQSKTKFTLFFINLDNLKVVNAMHNFNSGDKVLASVAAKLKELAGPYSKIGRLDGDEFVVIRQPQGKERLENFAENLKEIFMHPFQLENQQSVNIAASIGIACYPYDAQNLGEVLSFAETAMFEAKKTKETSYCFFRKAMNSERERKIKIEKGLQEDLKENGYYFTLQPQIDGATGKVIGVEILSRWNHPELGELSPLEFIQVAEQSSTIVSLTTHLLHEVFTQLKEWQKRYGWNLKTAINMTPSLLGNPEFFKDFFALIDRYEIQPELIEIEITEQAELTYSDCTLENLQLCKSKCISIAIDDFGTGFSMIAYLTQFPINKIKLDKFFIQKIGEDKKSEAVLASLIHLAKSIECELLAEGVERVEEVDFLKEHDCIHFQGYYFDKPLTVADFEEKYLR</sequence>
<dbReference type="Pfam" id="PF08448">
    <property type="entry name" value="PAS_4"/>
    <property type="match status" value="1"/>
</dbReference>
<feature type="domain" description="EAL" evidence="1">
    <location>
        <begin position="415"/>
        <end position="667"/>
    </location>
</feature>
<dbReference type="CDD" id="cd00130">
    <property type="entry name" value="PAS"/>
    <property type="match status" value="1"/>
</dbReference>
<dbReference type="InterPro" id="IPR029787">
    <property type="entry name" value="Nucleotide_cyclase"/>
</dbReference>
<evidence type="ECO:0000313" key="3">
    <source>
        <dbReference type="EMBL" id="CEG22146.1"/>
    </source>
</evidence>
<dbReference type="PANTHER" id="PTHR44757">
    <property type="entry name" value="DIGUANYLATE CYCLASE DGCP"/>
    <property type="match status" value="1"/>
</dbReference>
<dbReference type="AlphaFoldDB" id="A0A098ELJ8"/>
<dbReference type="SMART" id="SM00091">
    <property type="entry name" value="PAS"/>
    <property type="match status" value="1"/>
</dbReference>
<dbReference type="CDD" id="cd01949">
    <property type="entry name" value="GGDEF"/>
    <property type="match status" value="1"/>
</dbReference>
<dbReference type="STRING" id="1499687.BN1080_01067"/>
<dbReference type="SMART" id="SM00052">
    <property type="entry name" value="EAL"/>
    <property type="match status" value="1"/>
</dbReference>
<dbReference type="SUPFAM" id="SSF55073">
    <property type="entry name" value="Nucleotide cyclase"/>
    <property type="match status" value="1"/>
</dbReference>
<dbReference type="InterPro" id="IPR035965">
    <property type="entry name" value="PAS-like_dom_sf"/>
</dbReference>
<proteinExistence type="predicted"/>
<dbReference type="Gene3D" id="3.30.70.270">
    <property type="match status" value="1"/>
</dbReference>
<dbReference type="EMBL" id="CCXS01000001">
    <property type="protein sequence ID" value="CEG22146.1"/>
    <property type="molecule type" value="Genomic_DNA"/>
</dbReference>
<dbReference type="Gene3D" id="3.20.20.450">
    <property type="entry name" value="EAL domain"/>
    <property type="match status" value="1"/>
</dbReference>
<dbReference type="CDD" id="cd01948">
    <property type="entry name" value="EAL"/>
    <property type="match status" value="1"/>
</dbReference>
<reference evidence="3 4" key="1">
    <citation type="submission" date="2014-09" db="EMBL/GenBank/DDBJ databases">
        <authorList>
            <person name="Urmite Genomes Urmite Genomes"/>
        </authorList>
    </citation>
    <scope>NUCLEOTIDE SEQUENCE [LARGE SCALE GENOMIC DNA]</scope>
    <source>
        <strain evidence="3 4">ES2</strain>
    </source>
</reference>
<dbReference type="PANTHER" id="PTHR44757:SF2">
    <property type="entry name" value="BIOFILM ARCHITECTURE MAINTENANCE PROTEIN MBAA"/>
    <property type="match status" value="1"/>
</dbReference>
<name>A0A098ELJ8_9BACL</name>
<evidence type="ECO:0000259" key="1">
    <source>
        <dbReference type="PROSITE" id="PS50883"/>
    </source>
</evidence>
<dbReference type="SUPFAM" id="SSF141868">
    <property type="entry name" value="EAL domain-like"/>
    <property type="match status" value="1"/>
</dbReference>
<evidence type="ECO:0000313" key="4">
    <source>
        <dbReference type="Proteomes" id="UP000043699"/>
    </source>
</evidence>
<dbReference type="PROSITE" id="PS50887">
    <property type="entry name" value="GGDEF"/>
    <property type="match status" value="1"/>
</dbReference>
<dbReference type="SMART" id="SM00267">
    <property type="entry name" value="GGDEF"/>
    <property type="match status" value="1"/>
</dbReference>
<dbReference type="InterPro" id="IPR035919">
    <property type="entry name" value="EAL_sf"/>
</dbReference>
<dbReference type="InterPro" id="IPR052155">
    <property type="entry name" value="Biofilm_reg_signaling"/>
</dbReference>
<organism evidence="3 4">
    <name type="scientific">Planococcus massiliensis</name>
    <dbReference type="NCBI Taxonomy" id="1499687"/>
    <lineage>
        <taxon>Bacteria</taxon>
        <taxon>Bacillati</taxon>
        <taxon>Bacillota</taxon>
        <taxon>Bacilli</taxon>
        <taxon>Bacillales</taxon>
        <taxon>Caryophanaceae</taxon>
        <taxon>Planococcus</taxon>
    </lineage>
</organism>
<dbReference type="SUPFAM" id="SSF55785">
    <property type="entry name" value="PYP-like sensor domain (PAS domain)"/>
    <property type="match status" value="1"/>
</dbReference>
<dbReference type="Gene3D" id="3.30.450.20">
    <property type="entry name" value="PAS domain"/>
    <property type="match status" value="1"/>
</dbReference>